<reference evidence="1 2" key="1">
    <citation type="journal article" date="2016" name="Proc. Natl. Acad. Sci. U.S.A.">
        <title>Comparative genomics of biotechnologically important yeasts.</title>
        <authorList>
            <person name="Riley R."/>
            <person name="Haridas S."/>
            <person name="Wolfe K.H."/>
            <person name="Lopes M.R."/>
            <person name="Hittinger C.T."/>
            <person name="Goeker M."/>
            <person name="Salamov A.A."/>
            <person name="Wisecaver J.H."/>
            <person name="Long T.M."/>
            <person name="Calvey C.H."/>
            <person name="Aerts A.L."/>
            <person name="Barry K.W."/>
            <person name="Choi C."/>
            <person name="Clum A."/>
            <person name="Coughlan A.Y."/>
            <person name="Deshpande S."/>
            <person name="Douglass A.P."/>
            <person name="Hanson S.J."/>
            <person name="Klenk H.-P."/>
            <person name="LaButti K.M."/>
            <person name="Lapidus A."/>
            <person name="Lindquist E.A."/>
            <person name="Lipzen A.M."/>
            <person name="Meier-Kolthoff J.P."/>
            <person name="Ohm R.A."/>
            <person name="Otillar R.P."/>
            <person name="Pangilinan J.L."/>
            <person name="Peng Y."/>
            <person name="Rokas A."/>
            <person name="Rosa C.A."/>
            <person name="Scheuner C."/>
            <person name="Sibirny A.A."/>
            <person name="Slot J.C."/>
            <person name="Stielow J.B."/>
            <person name="Sun H."/>
            <person name="Kurtzman C.P."/>
            <person name="Blackwell M."/>
            <person name="Grigoriev I.V."/>
            <person name="Jeffries T.W."/>
        </authorList>
    </citation>
    <scope>NUCLEOTIDE SEQUENCE [LARGE SCALE GENOMIC DNA]</scope>
    <source>
        <strain evidence="2">ATCC 58044 / CBS 1984 / NCYC 433 / NRRL Y-366-8</strain>
    </source>
</reference>
<keyword evidence="2" id="KW-1185">Reference proteome</keyword>
<dbReference type="GeneID" id="30203818"/>
<dbReference type="EMBL" id="KV454213">
    <property type="protein sequence ID" value="ODQ57773.1"/>
    <property type="molecule type" value="Genomic_DNA"/>
</dbReference>
<dbReference type="AlphaFoldDB" id="A0A1E3NXA6"/>
<name>A0A1E3NXA6_WICAA</name>
<feature type="non-terminal residue" evidence="1">
    <location>
        <position position="324"/>
    </location>
</feature>
<dbReference type="RefSeq" id="XP_019036980.1">
    <property type="nucleotide sequence ID" value="XM_019186572.1"/>
</dbReference>
<gene>
    <name evidence="1" type="ORF">WICANDRAFT_97192</name>
</gene>
<organism evidence="1 2">
    <name type="scientific">Wickerhamomyces anomalus (strain ATCC 58044 / CBS 1984 / NCYC 433 / NRRL Y-366-8)</name>
    <name type="common">Yeast</name>
    <name type="synonym">Hansenula anomala</name>
    <dbReference type="NCBI Taxonomy" id="683960"/>
    <lineage>
        <taxon>Eukaryota</taxon>
        <taxon>Fungi</taxon>
        <taxon>Dikarya</taxon>
        <taxon>Ascomycota</taxon>
        <taxon>Saccharomycotina</taxon>
        <taxon>Saccharomycetes</taxon>
        <taxon>Phaffomycetales</taxon>
        <taxon>Wickerhamomycetaceae</taxon>
        <taxon>Wickerhamomyces</taxon>
    </lineage>
</organism>
<protein>
    <submittedName>
        <fullName evidence="1">Uncharacterized protein</fullName>
    </submittedName>
</protein>
<evidence type="ECO:0000313" key="1">
    <source>
        <dbReference type="EMBL" id="ODQ57773.1"/>
    </source>
</evidence>
<evidence type="ECO:0000313" key="2">
    <source>
        <dbReference type="Proteomes" id="UP000094112"/>
    </source>
</evidence>
<sequence>MVRALKKCLKRKESSDPYILPKNGANVRFVDHEIKNLKISDDPIYVCTNCLSFGGSLTRPSGHSLECLKKTNSQPAKERYHKFQGYCYKTKGRMQFFCIKHDMDNKAHETSPGMNISLVNDSAVDVIIGGFLIIKKKENLIIDKDSGKLLNPFTNEVYAVLKRRKELGDQIDEIYKAIETFASQIDTPNYYKADNGEHNTMIINKKLEYCKEEPLLLYVCHSCEKVAWTQRHLRRMKKHLASCQGAQHNESDIAVYEGYYKVDTVTTSGKPVRHYLAVSENFKKFTSIDTFERPKPTTLGELTKAEVIANEKKQHKQIKKKRRI</sequence>
<accession>A0A1E3NXA6</accession>
<dbReference type="Proteomes" id="UP000094112">
    <property type="component" value="Unassembled WGS sequence"/>
</dbReference>
<proteinExistence type="predicted"/>